<dbReference type="Proteomes" id="UP000735302">
    <property type="component" value="Unassembled WGS sequence"/>
</dbReference>
<comment type="caution">
    <text evidence="1">The sequence shown here is derived from an EMBL/GenBank/DDBJ whole genome shotgun (WGS) entry which is preliminary data.</text>
</comment>
<evidence type="ECO:0000313" key="2">
    <source>
        <dbReference type="Proteomes" id="UP000735302"/>
    </source>
</evidence>
<name>A0AAV3YE54_9GAST</name>
<accession>A0AAV3YE54</accession>
<evidence type="ECO:0000313" key="1">
    <source>
        <dbReference type="EMBL" id="GFN81014.1"/>
    </source>
</evidence>
<organism evidence="1 2">
    <name type="scientific">Plakobranchus ocellatus</name>
    <dbReference type="NCBI Taxonomy" id="259542"/>
    <lineage>
        <taxon>Eukaryota</taxon>
        <taxon>Metazoa</taxon>
        <taxon>Spiralia</taxon>
        <taxon>Lophotrochozoa</taxon>
        <taxon>Mollusca</taxon>
        <taxon>Gastropoda</taxon>
        <taxon>Heterobranchia</taxon>
        <taxon>Euthyneura</taxon>
        <taxon>Panpulmonata</taxon>
        <taxon>Sacoglossa</taxon>
        <taxon>Placobranchoidea</taxon>
        <taxon>Plakobranchidae</taxon>
        <taxon>Plakobranchus</taxon>
    </lineage>
</organism>
<keyword evidence="2" id="KW-1185">Reference proteome</keyword>
<gene>
    <name evidence="1" type="ORF">PoB_000752000</name>
</gene>
<protein>
    <submittedName>
        <fullName evidence="1">Uncharacterized protein</fullName>
    </submittedName>
</protein>
<reference evidence="1 2" key="1">
    <citation type="journal article" date="2021" name="Elife">
        <title>Chloroplast acquisition without the gene transfer in kleptoplastic sea slugs, Plakobranchus ocellatus.</title>
        <authorList>
            <person name="Maeda T."/>
            <person name="Takahashi S."/>
            <person name="Yoshida T."/>
            <person name="Shimamura S."/>
            <person name="Takaki Y."/>
            <person name="Nagai Y."/>
            <person name="Toyoda A."/>
            <person name="Suzuki Y."/>
            <person name="Arimoto A."/>
            <person name="Ishii H."/>
            <person name="Satoh N."/>
            <person name="Nishiyama T."/>
            <person name="Hasebe M."/>
            <person name="Maruyama T."/>
            <person name="Minagawa J."/>
            <person name="Obokata J."/>
            <person name="Shigenobu S."/>
        </authorList>
    </citation>
    <scope>NUCLEOTIDE SEQUENCE [LARGE SCALE GENOMIC DNA]</scope>
</reference>
<dbReference type="AlphaFoldDB" id="A0AAV3YE54"/>
<proteinExistence type="predicted"/>
<dbReference type="EMBL" id="BLXT01000876">
    <property type="protein sequence ID" value="GFN81014.1"/>
    <property type="molecule type" value="Genomic_DNA"/>
</dbReference>
<sequence length="101" mass="11101">MGTGDFRVGLDVQAGTRLFTACSKIPSAPGWWRLSRLLNKLGFYTAFQSADSGFFNSATSSQIMDPERECKMVAFGGHESCVWAFASSGTRGTIRHMRIDL</sequence>